<reference evidence="1 2" key="1">
    <citation type="submission" date="2016-10" db="EMBL/GenBank/DDBJ databases">
        <authorList>
            <person name="de Groot N.N."/>
        </authorList>
    </citation>
    <scope>NUCLEOTIDE SEQUENCE [LARGE SCALE GENOMIC DNA]</scope>
    <source>
        <strain evidence="1 2">CGMCC 4.2026</strain>
    </source>
</reference>
<dbReference type="STRING" id="310780.SAMN05216267_105121"/>
<dbReference type="RefSeq" id="WP_069467036.1">
    <property type="nucleotide sequence ID" value="NZ_FODD01000051.1"/>
</dbReference>
<organism evidence="1 2">
    <name type="scientific">Actinacidiphila rubida</name>
    <dbReference type="NCBI Taxonomy" id="310780"/>
    <lineage>
        <taxon>Bacteria</taxon>
        <taxon>Bacillati</taxon>
        <taxon>Actinomycetota</taxon>
        <taxon>Actinomycetes</taxon>
        <taxon>Kitasatosporales</taxon>
        <taxon>Streptomycetaceae</taxon>
        <taxon>Actinacidiphila</taxon>
    </lineage>
</organism>
<protein>
    <submittedName>
        <fullName evidence="1">Uncharacterized protein</fullName>
    </submittedName>
</protein>
<evidence type="ECO:0000313" key="2">
    <source>
        <dbReference type="Proteomes" id="UP000181951"/>
    </source>
</evidence>
<dbReference type="EMBL" id="FODD01000051">
    <property type="protein sequence ID" value="SEO88674.1"/>
    <property type="molecule type" value="Genomic_DNA"/>
</dbReference>
<evidence type="ECO:0000313" key="1">
    <source>
        <dbReference type="EMBL" id="SEO88674.1"/>
    </source>
</evidence>
<accession>A0A1H8TDK7</accession>
<name>A0A1H8TDK7_9ACTN</name>
<dbReference type="OrthoDB" id="3869637at2"/>
<sequence>MSDTTTRPPDIESLGAGLVRDVERHLRAAVHHEFEPAAAHREFEPVTAHPLVSAATDELVRDALVSRRPGPIGATARGRLPQGLWRVLPDRLLSLHPARRGEAVARLRITPAEHLGLTALVLEQWGWARTGDRLRTRTGRRCILGAQRALFHLGYGTEYTATTAGDHLDTVLRSRGIALPYPRWNEQPHVTLDQALALLRSAATHADRG</sequence>
<proteinExistence type="predicted"/>
<dbReference type="Proteomes" id="UP000181951">
    <property type="component" value="Unassembled WGS sequence"/>
</dbReference>
<dbReference type="Pfam" id="PF19698">
    <property type="entry name" value="DUF6197"/>
    <property type="match status" value="1"/>
</dbReference>
<dbReference type="InterPro" id="IPR045677">
    <property type="entry name" value="DUF6197"/>
</dbReference>
<dbReference type="AlphaFoldDB" id="A0A1H8TDK7"/>
<gene>
    <name evidence="1" type="ORF">SAMN05216267_105121</name>
</gene>
<keyword evidence="2" id="KW-1185">Reference proteome</keyword>